<reference evidence="1" key="2">
    <citation type="submission" date="2004-02" db="EMBL/GenBank/DDBJ databases">
        <authorList>
            <consortium name="Genoscope"/>
            <consortium name="Whitehead Institute Centre for Genome Research"/>
        </authorList>
    </citation>
    <scope>NUCLEOTIDE SEQUENCE</scope>
</reference>
<dbReference type="EMBL" id="CAAE01005953">
    <property type="protein sequence ID" value="CAF88901.1"/>
    <property type="molecule type" value="Genomic_DNA"/>
</dbReference>
<name>Q4TDY1_TETNG</name>
<protein>
    <submittedName>
        <fullName evidence="1">(spotted green pufferfish) hypothetical protein</fullName>
    </submittedName>
</protein>
<comment type="caution">
    <text evidence="1">The sequence shown here is derived from an EMBL/GenBank/DDBJ whole genome shotgun (WGS) entry which is preliminary data.</text>
</comment>
<reference evidence="1" key="1">
    <citation type="journal article" date="2004" name="Nature">
        <title>Genome duplication in the teleost fish Tetraodon nigroviridis reveals the early vertebrate proto-karyotype.</title>
        <authorList>
            <person name="Jaillon O."/>
            <person name="Aury J.-M."/>
            <person name="Brunet F."/>
            <person name="Petit J.-L."/>
            <person name="Stange-Thomann N."/>
            <person name="Mauceli E."/>
            <person name="Bouneau L."/>
            <person name="Fischer C."/>
            <person name="Ozouf-Costaz C."/>
            <person name="Bernot A."/>
            <person name="Nicaud S."/>
            <person name="Jaffe D."/>
            <person name="Fisher S."/>
            <person name="Lutfalla G."/>
            <person name="Dossat C."/>
            <person name="Segurens B."/>
            <person name="Dasilva C."/>
            <person name="Salanoubat M."/>
            <person name="Levy M."/>
            <person name="Boudet N."/>
            <person name="Castellano S."/>
            <person name="Anthouard V."/>
            <person name="Jubin C."/>
            <person name="Castelli V."/>
            <person name="Katinka M."/>
            <person name="Vacherie B."/>
            <person name="Biemont C."/>
            <person name="Skalli Z."/>
            <person name="Cattolico L."/>
            <person name="Poulain J."/>
            <person name="De Berardinis V."/>
            <person name="Cruaud C."/>
            <person name="Duprat S."/>
            <person name="Brottier P."/>
            <person name="Coutanceau J.-P."/>
            <person name="Gouzy J."/>
            <person name="Parra G."/>
            <person name="Lardier G."/>
            <person name="Chapple C."/>
            <person name="McKernan K.J."/>
            <person name="McEwan P."/>
            <person name="Bosak S."/>
            <person name="Kellis M."/>
            <person name="Volff J.-N."/>
            <person name="Guigo R."/>
            <person name="Zody M.C."/>
            <person name="Mesirov J."/>
            <person name="Lindblad-Toh K."/>
            <person name="Birren B."/>
            <person name="Nusbaum C."/>
            <person name="Kahn D."/>
            <person name="Robinson-Rechavi M."/>
            <person name="Laudet V."/>
            <person name="Schachter V."/>
            <person name="Quetier F."/>
            <person name="Saurin W."/>
            <person name="Scarpelli C."/>
            <person name="Wincker P."/>
            <person name="Lander E.S."/>
            <person name="Weissenbach J."/>
            <person name="Roest Crollius H."/>
        </authorList>
    </citation>
    <scope>NUCLEOTIDE SEQUENCE [LARGE SCALE GENOMIC DNA]</scope>
</reference>
<sequence length="29" mass="3240">YDAWCGVAHGCTRKLGMKICGQFSLLLHM</sequence>
<proteinExistence type="predicted"/>
<evidence type="ECO:0000313" key="1">
    <source>
        <dbReference type="EMBL" id="CAF88901.1"/>
    </source>
</evidence>
<dbReference type="AlphaFoldDB" id="Q4TDY1"/>
<feature type="non-terminal residue" evidence="1">
    <location>
        <position position="1"/>
    </location>
</feature>
<organism evidence="1">
    <name type="scientific">Tetraodon nigroviridis</name>
    <name type="common">Spotted green pufferfish</name>
    <name type="synonym">Chelonodon nigroviridis</name>
    <dbReference type="NCBI Taxonomy" id="99883"/>
    <lineage>
        <taxon>Eukaryota</taxon>
        <taxon>Metazoa</taxon>
        <taxon>Chordata</taxon>
        <taxon>Craniata</taxon>
        <taxon>Vertebrata</taxon>
        <taxon>Euteleostomi</taxon>
        <taxon>Actinopterygii</taxon>
        <taxon>Neopterygii</taxon>
        <taxon>Teleostei</taxon>
        <taxon>Neoteleostei</taxon>
        <taxon>Acanthomorphata</taxon>
        <taxon>Eupercaria</taxon>
        <taxon>Tetraodontiformes</taxon>
        <taxon>Tetradontoidea</taxon>
        <taxon>Tetraodontidae</taxon>
        <taxon>Tetraodon</taxon>
    </lineage>
</organism>
<gene>
    <name evidence="1" type="ORF">GSTENG00002563001</name>
</gene>
<dbReference type="KEGG" id="tng:GSTEN00002563G001"/>
<accession>Q4TDY1</accession>